<reference evidence="1" key="2">
    <citation type="submission" date="2022-01" db="EMBL/GenBank/DDBJ databases">
        <authorList>
            <person name="Mingchao X."/>
        </authorList>
    </citation>
    <scope>NUCLEOTIDE SEQUENCE</scope>
    <source>
        <strain evidence="1">Bv4372</strain>
    </source>
</reference>
<proteinExistence type="predicted"/>
<protein>
    <submittedName>
        <fullName evidence="2">Uncharacterized protein</fullName>
    </submittedName>
</protein>
<name>A0A7Y0UDF3_PHOVU</name>
<dbReference type="RefSeq" id="WP_154577332.1">
    <property type="nucleotide sequence ID" value="NZ_CACRTA010000041.1"/>
</dbReference>
<organism evidence="2 3">
    <name type="scientific">Phocaeicola vulgatus</name>
    <name type="common">Bacteroides vulgatus</name>
    <dbReference type="NCBI Taxonomy" id="821"/>
    <lineage>
        <taxon>Bacteria</taxon>
        <taxon>Pseudomonadati</taxon>
        <taxon>Bacteroidota</taxon>
        <taxon>Bacteroidia</taxon>
        <taxon>Bacteroidales</taxon>
        <taxon>Bacteroidaceae</taxon>
        <taxon>Phocaeicola</taxon>
    </lineage>
</organism>
<accession>A0A7Y0UDF3</accession>
<dbReference type="AlphaFoldDB" id="A0A7Y0UDF3"/>
<dbReference type="Proteomes" id="UP000583639">
    <property type="component" value="Unassembled WGS sequence"/>
</dbReference>
<dbReference type="EMBL" id="JAKKWZ010000046">
    <property type="protein sequence ID" value="MCG0341910.1"/>
    <property type="molecule type" value="Genomic_DNA"/>
</dbReference>
<reference evidence="2 3" key="1">
    <citation type="submission" date="2020-04" db="EMBL/GenBank/DDBJ databases">
        <title>A novel gut-associated lysogenic phage, Bacteroides phage BV01, alters the host transcriptome and bile acid metabolism in Bacteroides vulgatus.</title>
        <authorList>
            <person name="Campbell D.E."/>
            <person name="Ly L."/>
            <person name="Ridlon J.M."/>
            <person name="Hsiao A."/>
            <person name="Degnan P.H."/>
        </authorList>
    </citation>
    <scope>NUCLEOTIDE SEQUENCE [LARGE SCALE GENOMIC DNA]</scope>
    <source>
        <strain evidence="2 3">VPI-BV8526</strain>
    </source>
</reference>
<evidence type="ECO:0000313" key="3">
    <source>
        <dbReference type="Proteomes" id="UP000583639"/>
    </source>
</evidence>
<evidence type="ECO:0000313" key="1">
    <source>
        <dbReference type="EMBL" id="MCG0341910.1"/>
    </source>
</evidence>
<evidence type="ECO:0000313" key="2">
    <source>
        <dbReference type="EMBL" id="NMW41548.1"/>
    </source>
</evidence>
<comment type="caution">
    <text evidence="2">The sequence shown here is derived from an EMBL/GenBank/DDBJ whole genome shotgun (WGS) entry which is preliminary data.</text>
</comment>
<gene>
    <name evidence="2" type="ORF">HKQ55_15805</name>
    <name evidence="1" type="ORF">L4X52_18295</name>
</gene>
<dbReference type="EMBL" id="JABDSI010000129">
    <property type="protein sequence ID" value="NMW41548.1"/>
    <property type="molecule type" value="Genomic_DNA"/>
</dbReference>
<sequence length="46" mass="5190">MTLTNATLYLAGTRKVTEVGISLLSATMTVEEWEDNVVIIDHRFCF</sequence>
<dbReference type="Proteomes" id="UP001201179">
    <property type="component" value="Unassembled WGS sequence"/>
</dbReference>